<reference evidence="6" key="1">
    <citation type="submission" date="2021-01" db="EMBL/GenBank/DDBJ databases">
        <authorList>
            <person name="Corre E."/>
            <person name="Pelletier E."/>
            <person name="Niang G."/>
            <person name="Scheremetjew M."/>
            <person name="Finn R."/>
            <person name="Kale V."/>
            <person name="Holt S."/>
            <person name="Cochrane G."/>
            <person name="Meng A."/>
            <person name="Brown T."/>
            <person name="Cohen L."/>
        </authorList>
    </citation>
    <scope>NUCLEOTIDE SEQUENCE</scope>
    <source>
        <strain evidence="6">CCMP2078</strain>
    </source>
</reference>
<dbReference type="GO" id="GO:0005634">
    <property type="term" value="C:nucleus"/>
    <property type="evidence" value="ECO:0007669"/>
    <property type="project" value="TreeGrafter"/>
</dbReference>
<organism evidence="6">
    <name type="scientific">Pinguiococcus pyrenoidosus</name>
    <dbReference type="NCBI Taxonomy" id="172671"/>
    <lineage>
        <taxon>Eukaryota</taxon>
        <taxon>Sar</taxon>
        <taxon>Stramenopiles</taxon>
        <taxon>Ochrophyta</taxon>
        <taxon>Pinguiophyceae</taxon>
        <taxon>Pinguiochrysidales</taxon>
        <taxon>Pinguiochrysidaceae</taxon>
        <taxon>Pinguiococcus</taxon>
    </lineage>
</organism>
<dbReference type="InterPro" id="IPR050560">
    <property type="entry name" value="MYB_TF"/>
</dbReference>
<dbReference type="InterPro" id="IPR009057">
    <property type="entry name" value="Homeodomain-like_sf"/>
</dbReference>
<name>A0A7R9U8A0_9STRA</name>
<feature type="domain" description="HTH myb-type" evidence="5">
    <location>
        <begin position="109"/>
        <end position="158"/>
    </location>
</feature>
<dbReference type="EMBL" id="HBEA01009820">
    <property type="protein sequence ID" value="CAD8258062.1"/>
    <property type="molecule type" value="Transcribed_RNA"/>
</dbReference>
<evidence type="ECO:0000256" key="2">
    <source>
        <dbReference type="ARBA" id="ARBA00023125"/>
    </source>
</evidence>
<protein>
    <submittedName>
        <fullName evidence="6">Uncharacterized protein</fullName>
    </submittedName>
</protein>
<dbReference type="CDD" id="cd00167">
    <property type="entry name" value="SANT"/>
    <property type="match status" value="2"/>
</dbReference>
<keyword evidence="1" id="KW-0677">Repeat</keyword>
<dbReference type="PROSITE" id="PS50090">
    <property type="entry name" value="MYB_LIKE"/>
    <property type="match status" value="2"/>
</dbReference>
<dbReference type="Gene3D" id="1.10.10.60">
    <property type="entry name" value="Homeodomain-like"/>
    <property type="match status" value="2"/>
</dbReference>
<feature type="domain" description="HTH myb-type" evidence="5">
    <location>
        <begin position="52"/>
        <end position="107"/>
    </location>
</feature>
<keyword evidence="2" id="KW-0238">DNA-binding</keyword>
<evidence type="ECO:0000313" key="6">
    <source>
        <dbReference type="EMBL" id="CAD8258062.1"/>
    </source>
</evidence>
<evidence type="ECO:0000259" key="4">
    <source>
        <dbReference type="PROSITE" id="PS50090"/>
    </source>
</evidence>
<gene>
    <name evidence="6" type="ORF">PPYR1160_LOCUS7563</name>
</gene>
<dbReference type="GO" id="GO:0000981">
    <property type="term" value="F:DNA-binding transcription factor activity, RNA polymerase II-specific"/>
    <property type="evidence" value="ECO:0007669"/>
    <property type="project" value="TreeGrafter"/>
</dbReference>
<dbReference type="Pfam" id="PF13921">
    <property type="entry name" value="Myb_DNA-bind_6"/>
    <property type="match status" value="1"/>
</dbReference>
<dbReference type="FunFam" id="1.10.10.60:FF:000010">
    <property type="entry name" value="Transcriptional activator Myb isoform A"/>
    <property type="match status" value="1"/>
</dbReference>
<evidence type="ECO:0000259" key="5">
    <source>
        <dbReference type="PROSITE" id="PS51294"/>
    </source>
</evidence>
<dbReference type="SMART" id="SM00717">
    <property type="entry name" value="SANT"/>
    <property type="match status" value="2"/>
</dbReference>
<feature type="compositionally biased region" description="Basic and acidic residues" evidence="3">
    <location>
        <begin position="235"/>
        <end position="244"/>
    </location>
</feature>
<feature type="domain" description="Myb-like" evidence="4">
    <location>
        <begin position="52"/>
        <end position="103"/>
    </location>
</feature>
<dbReference type="PANTHER" id="PTHR45614:SF232">
    <property type="entry name" value="TRANSCRIPTION FACTOR MYB3R-2"/>
    <property type="match status" value="1"/>
</dbReference>
<dbReference type="PROSITE" id="PS51294">
    <property type="entry name" value="HTH_MYB"/>
    <property type="match status" value="2"/>
</dbReference>
<feature type="region of interest" description="Disordered" evidence="3">
    <location>
        <begin position="207"/>
        <end position="248"/>
    </location>
</feature>
<dbReference type="SUPFAM" id="SSF46689">
    <property type="entry name" value="Homeodomain-like"/>
    <property type="match status" value="1"/>
</dbReference>
<feature type="compositionally biased region" description="Basic and acidic residues" evidence="3">
    <location>
        <begin position="212"/>
        <end position="221"/>
    </location>
</feature>
<evidence type="ECO:0000256" key="1">
    <source>
        <dbReference type="ARBA" id="ARBA00022737"/>
    </source>
</evidence>
<dbReference type="InterPro" id="IPR001005">
    <property type="entry name" value="SANT/Myb"/>
</dbReference>
<dbReference type="InterPro" id="IPR017930">
    <property type="entry name" value="Myb_dom"/>
</dbReference>
<dbReference type="AlphaFoldDB" id="A0A7R9U8A0"/>
<feature type="domain" description="Myb-like" evidence="4">
    <location>
        <begin position="104"/>
        <end position="154"/>
    </location>
</feature>
<dbReference type="PANTHER" id="PTHR45614">
    <property type="entry name" value="MYB PROTEIN-RELATED"/>
    <property type="match status" value="1"/>
</dbReference>
<dbReference type="GO" id="GO:0000978">
    <property type="term" value="F:RNA polymerase II cis-regulatory region sequence-specific DNA binding"/>
    <property type="evidence" value="ECO:0007669"/>
    <property type="project" value="TreeGrafter"/>
</dbReference>
<accession>A0A7R9U8A0</accession>
<sequence length="369" mass="39435">MADGHADPALGAALAADSLDNYDASAALHAPLPMEAPASAAAAPAAAPAKKKAGFSRKPWTKHEDEMLKELVNRFGPKRWATIASQLPDRIGKQCRERWTNHLRPEISKDPWRPEEDVLIFYYQKLLGNQWAEIAKYLPGRTENAIKNRFHSSLRRFQRQEKRKYGQQAVLRAMFARQGMNIPGFGALAAGMPQAQLALAVEMQKKAGSKKSNKEEGKGEEETADDGSDPNAKGPRAEDGKDETGGVPNPMVGLGTVDPNVSQLLGNFDPAMVAAQQALLMNTPGRQANAAAVASDTISNTKEGQPNPPPANAEVLRAALLQAAAGGNQEVLGKLLGMSSLSNIPSIDPAVFGSLQPQGMEPPAPTKTD</sequence>
<evidence type="ECO:0000256" key="3">
    <source>
        <dbReference type="SAM" id="MobiDB-lite"/>
    </source>
</evidence>
<proteinExistence type="predicted"/>